<dbReference type="Gene3D" id="2.40.10.120">
    <property type="match status" value="1"/>
</dbReference>
<organism evidence="1 2">
    <name type="scientific">Pontibacter ummariensis</name>
    <dbReference type="NCBI Taxonomy" id="1610492"/>
    <lineage>
        <taxon>Bacteria</taxon>
        <taxon>Pseudomonadati</taxon>
        <taxon>Bacteroidota</taxon>
        <taxon>Cytophagia</taxon>
        <taxon>Cytophagales</taxon>
        <taxon>Hymenobacteraceae</taxon>
        <taxon>Pontibacter</taxon>
    </lineage>
</organism>
<dbReference type="GO" id="GO:0006508">
    <property type="term" value="P:proteolysis"/>
    <property type="evidence" value="ECO:0007669"/>
    <property type="project" value="InterPro"/>
</dbReference>
<dbReference type="PANTHER" id="PTHR22939">
    <property type="entry name" value="SERINE PROTEASE FAMILY S1C HTRA-RELATED"/>
    <property type="match status" value="1"/>
</dbReference>
<dbReference type="RefSeq" id="WP_144266408.1">
    <property type="nucleotide sequence ID" value="NZ_FZOQ01000066.1"/>
</dbReference>
<dbReference type="GO" id="GO:0004252">
    <property type="term" value="F:serine-type endopeptidase activity"/>
    <property type="evidence" value="ECO:0007669"/>
    <property type="project" value="InterPro"/>
</dbReference>
<accession>A0A239M3L4</accession>
<reference evidence="2" key="1">
    <citation type="submission" date="2017-06" db="EMBL/GenBank/DDBJ databases">
        <authorList>
            <person name="Varghese N."/>
            <person name="Submissions S."/>
        </authorList>
    </citation>
    <scope>NUCLEOTIDE SEQUENCE [LARGE SCALE GENOMIC DNA]</scope>
    <source>
        <strain evidence="2">NKM1</strain>
    </source>
</reference>
<dbReference type="InterPro" id="IPR009003">
    <property type="entry name" value="Peptidase_S1_PA"/>
</dbReference>
<evidence type="ECO:0000313" key="1">
    <source>
        <dbReference type="EMBL" id="SNT36738.1"/>
    </source>
</evidence>
<gene>
    <name evidence="1" type="ORF">SAMN06296052_1662</name>
</gene>
<sequence>MKQAAFAIIISLLSAALAIAGYKYFEDREKAKYHSELPTYAGIRFASNHIRPGSAPVNPDFVQAASLVAPAVVHIKTLYEGEDRRSANSLYGFFGLPQAQTPVRGSGSGVIISPDGYIVTNNHVIEHAAAIEVVLPDKRVFEATLVGRDPNTDLALLKVDGADLPVVPLGNSDNVQVGEWVLAVGYPLSLNSTVTAGIISAKGRSIGILNHQGQGSYEDASQLAPNTPIESFIQTDAAINPGNSGGALVNA</sequence>
<dbReference type="SUPFAM" id="SSF50494">
    <property type="entry name" value="Trypsin-like serine proteases"/>
    <property type="match status" value="1"/>
</dbReference>
<feature type="non-terminal residue" evidence="1">
    <location>
        <position position="251"/>
    </location>
</feature>
<name>A0A239M3L4_9BACT</name>
<dbReference type="OrthoDB" id="9758917at2"/>
<dbReference type="EMBL" id="FZOQ01000066">
    <property type="protein sequence ID" value="SNT36738.1"/>
    <property type="molecule type" value="Genomic_DNA"/>
</dbReference>
<protein>
    <submittedName>
        <fullName evidence="1">Trypsin-like peptidase domain-containing protein</fullName>
    </submittedName>
</protein>
<keyword evidence="2" id="KW-1185">Reference proteome</keyword>
<dbReference type="Proteomes" id="UP000198432">
    <property type="component" value="Unassembled WGS sequence"/>
</dbReference>
<dbReference type="Pfam" id="PF13365">
    <property type="entry name" value="Trypsin_2"/>
    <property type="match status" value="1"/>
</dbReference>
<evidence type="ECO:0000313" key="2">
    <source>
        <dbReference type="Proteomes" id="UP000198432"/>
    </source>
</evidence>
<dbReference type="PRINTS" id="PR00834">
    <property type="entry name" value="PROTEASES2C"/>
</dbReference>
<proteinExistence type="predicted"/>
<dbReference type="PANTHER" id="PTHR22939:SF129">
    <property type="entry name" value="SERINE PROTEASE HTRA2, MITOCHONDRIAL"/>
    <property type="match status" value="1"/>
</dbReference>
<dbReference type="InterPro" id="IPR001940">
    <property type="entry name" value="Peptidase_S1C"/>
</dbReference>
<dbReference type="AlphaFoldDB" id="A0A239M3L4"/>